<sequence>MITRVVPAHWWGAVASLLLCFPALAWAQEVPVRFGKLDAQEAAQLLARPAPDSATAEVVCDFGQSTIKGGQDGFELRFERTARLLIRRRPGYEHATVRVVLYHDPKNGNREQIQQLKGITYNLTGKELSKDLLRTEAVFSRKLNDRLDEYAFTLPNVREGSILEFTYVIRSPFLFNLQDWQFQQEIPVRWSEYRVQIPSFYRYKEMTRSYWPFAVNTSGAAPYTTTYREKVQDSYGAISAGSADKSYQISTQALTRRWVQQDIPAFRPEPFLTTEHDYLSRVDFELERIQFNPERDPQFVVSSWAQIEKELLEKEDFGQYVAQNSALATAAAALRSIPDPGARAAAARQLVLQAVGYSGTASLYARATPKRVLETRQGNAAEINLLLVRLLREAGLEAQPLLLSTRSHGRIQTELPVLSQFNYVAAHVILPGNKELVLDATDPTLPPELLPENCLNDQGRLLGPAGRWVSLTTAVPHLRYTHARLTLAATGALQGTVRQEYAGYAASEHRQPVAALRQQWQQAHPDWQIEKAEAVADDLTRPVALTVAARLPGAEAPAATLYVRPAAQLGLPANPFRHPDRLYPVDMASTQRLEYMVELTLPEGYTAAELPAATSLALPNEGGRFVFSVSQPTAQTLAITSRLHLAKTHYSAEEYHALRELYARALAKMTEPIVVQRQ</sequence>
<dbReference type="Gene3D" id="2.60.120.1130">
    <property type="match status" value="1"/>
</dbReference>
<gene>
    <name evidence="2" type="ORF">MWH26_02505</name>
</gene>
<evidence type="ECO:0000256" key="1">
    <source>
        <dbReference type="SAM" id="SignalP"/>
    </source>
</evidence>
<accession>A0ABY4JAE8</accession>
<keyword evidence="1" id="KW-0732">Signal</keyword>
<dbReference type="EMBL" id="CP095848">
    <property type="protein sequence ID" value="UPL49794.1"/>
    <property type="molecule type" value="Genomic_DNA"/>
</dbReference>
<proteinExistence type="predicted"/>
<dbReference type="Gene3D" id="3.10.620.30">
    <property type="match status" value="1"/>
</dbReference>
<protein>
    <submittedName>
        <fullName evidence="2">DUF3857 and transglutaminase domain-containing protein</fullName>
    </submittedName>
</protein>
<keyword evidence="3" id="KW-1185">Reference proteome</keyword>
<feature type="signal peptide" evidence="1">
    <location>
        <begin position="1"/>
        <end position="27"/>
    </location>
</feature>
<reference evidence="2 3" key="1">
    <citation type="submission" date="2022-04" db="EMBL/GenBank/DDBJ databases">
        <title>Hymenobacter sp. isolated from the air.</title>
        <authorList>
            <person name="Won M."/>
            <person name="Lee C.-M."/>
            <person name="Woen H.-Y."/>
            <person name="Kwon S.-W."/>
        </authorList>
    </citation>
    <scope>NUCLEOTIDE SEQUENCE [LARGE SCALE GENOMIC DNA]</scope>
    <source>
        <strain evidence="3">5516 S-25</strain>
    </source>
</reference>
<dbReference type="RefSeq" id="WP_247975913.1">
    <property type="nucleotide sequence ID" value="NZ_CP095848.1"/>
</dbReference>
<organism evidence="2 3">
    <name type="scientific">Hymenobacter sublimis</name>
    <dbReference type="NCBI Taxonomy" id="2933777"/>
    <lineage>
        <taxon>Bacteria</taxon>
        <taxon>Pseudomonadati</taxon>
        <taxon>Bacteroidota</taxon>
        <taxon>Cytophagia</taxon>
        <taxon>Cytophagales</taxon>
        <taxon>Hymenobacteraceae</taxon>
        <taxon>Hymenobacter</taxon>
    </lineage>
</organism>
<dbReference type="Gene3D" id="2.60.40.3140">
    <property type="match status" value="1"/>
</dbReference>
<evidence type="ECO:0000313" key="2">
    <source>
        <dbReference type="EMBL" id="UPL49794.1"/>
    </source>
</evidence>
<name>A0ABY4JAE8_9BACT</name>
<feature type="chain" id="PRO_5046800275" evidence="1">
    <location>
        <begin position="28"/>
        <end position="678"/>
    </location>
</feature>
<dbReference type="Proteomes" id="UP000829647">
    <property type="component" value="Chromosome"/>
</dbReference>
<evidence type="ECO:0000313" key="3">
    <source>
        <dbReference type="Proteomes" id="UP000829647"/>
    </source>
</evidence>